<keyword evidence="2" id="KW-1185">Reference proteome</keyword>
<dbReference type="InterPro" id="IPR025528">
    <property type="entry name" value="BrnA_antitoxin"/>
</dbReference>
<organism evidence="1 2">
    <name type="scientific">Microvirga terrae</name>
    <dbReference type="NCBI Taxonomy" id="2740529"/>
    <lineage>
        <taxon>Bacteria</taxon>
        <taxon>Pseudomonadati</taxon>
        <taxon>Pseudomonadota</taxon>
        <taxon>Alphaproteobacteria</taxon>
        <taxon>Hyphomicrobiales</taxon>
        <taxon>Methylobacteriaceae</taxon>
        <taxon>Microvirga</taxon>
    </lineage>
</organism>
<dbReference type="Proteomes" id="UP001017257">
    <property type="component" value="Chromosome"/>
</dbReference>
<dbReference type="Pfam" id="PF14384">
    <property type="entry name" value="BrnA_antitoxin"/>
    <property type="match status" value="1"/>
</dbReference>
<accession>A0ABY5RUT2</accession>
<protein>
    <submittedName>
        <fullName evidence="1">BrnA antitoxin family protein</fullName>
    </submittedName>
</protein>
<sequence>MTRSTGGRRSSDPLKAAEAAFKKATTKPIEGPPKATVIPGVKETITLRIDQDVLAFFQDDGPGWQDRINAALRKVAGKSDN</sequence>
<dbReference type="EMBL" id="CP102845">
    <property type="protein sequence ID" value="UVF20699.1"/>
    <property type="molecule type" value="Genomic_DNA"/>
</dbReference>
<name>A0ABY5RUT2_9HYPH</name>
<evidence type="ECO:0000313" key="1">
    <source>
        <dbReference type="EMBL" id="UVF20699.1"/>
    </source>
</evidence>
<dbReference type="RefSeq" id="WP_173946947.1">
    <property type="nucleotide sequence ID" value="NZ_CP102845.1"/>
</dbReference>
<gene>
    <name evidence="1" type="ORF">HPT29_006110</name>
</gene>
<reference evidence="1" key="1">
    <citation type="submission" date="2022-08" db="EMBL/GenBank/DDBJ databases">
        <title>Microvirga terrae sp. nov., isolated from soil.</title>
        <authorList>
            <person name="Kim K.H."/>
            <person name="Seo Y.L."/>
            <person name="Kim J.M."/>
            <person name="Lee J.K."/>
            <person name="Han D.M."/>
            <person name="Jeon C.O."/>
        </authorList>
    </citation>
    <scope>NUCLEOTIDE SEQUENCE</scope>
    <source>
        <strain evidence="1">R24</strain>
    </source>
</reference>
<evidence type="ECO:0000313" key="2">
    <source>
        <dbReference type="Proteomes" id="UP001017257"/>
    </source>
</evidence>
<proteinExistence type="predicted"/>